<reference evidence="2 3" key="1">
    <citation type="submission" date="2021-07" db="EMBL/GenBank/DDBJ databases">
        <title>Characterization of Violacein-producing bacteria and related species.</title>
        <authorList>
            <person name="Wilson H.S."/>
            <person name="De Leon M.E."/>
        </authorList>
    </citation>
    <scope>NUCLEOTIDE SEQUENCE [LARGE SCALE GENOMIC DNA]</scope>
    <source>
        <strain evidence="2 3">HSC-2F05</strain>
    </source>
</reference>
<evidence type="ECO:0000313" key="2">
    <source>
        <dbReference type="EMBL" id="MCA1855606.1"/>
    </source>
</evidence>
<gene>
    <name evidence="2" type="ORF">LE190_06655</name>
</gene>
<accession>A0ABS7Y9J9</accession>
<dbReference type="SUPFAM" id="SSF56801">
    <property type="entry name" value="Acetyl-CoA synthetase-like"/>
    <property type="match status" value="1"/>
</dbReference>
<organism evidence="2 3">
    <name type="scientific">Massilia hydrophila</name>
    <dbReference type="NCBI Taxonomy" id="3044279"/>
    <lineage>
        <taxon>Bacteria</taxon>
        <taxon>Pseudomonadati</taxon>
        <taxon>Pseudomonadota</taxon>
        <taxon>Betaproteobacteria</taxon>
        <taxon>Burkholderiales</taxon>
        <taxon>Oxalobacteraceae</taxon>
        <taxon>Telluria group</taxon>
        <taxon>Massilia</taxon>
    </lineage>
</organism>
<dbReference type="InterPro" id="IPR042099">
    <property type="entry name" value="ANL_N_sf"/>
</dbReference>
<evidence type="ECO:0000313" key="3">
    <source>
        <dbReference type="Proteomes" id="UP001198602"/>
    </source>
</evidence>
<feature type="region of interest" description="Disordered" evidence="1">
    <location>
        <begin position="463"/>
        <end position="488"/>
    </location>
</feature>
<dbReference type="PANTHER" id="PTHR36932:SF1">
    <property type="entry name" value="CAPSULAR POLYSACCHARIDE BIOSYNTHESIS PROTEIN"/>
    <property type="match status" value="1"/>
</dbReference>
<feature type="region of interest" description="Disordered" evidence="1">
    <location>
        <begin position="1"/>
        <end position="24"/>
    </location>
</feature>
<feature type="compositionally biased region" description="Low complexity" evidence="1">
    <location>
        <begin position="464"/>
        <end position="475"/>
    </location>
</feature>
<keyword evidence="3" id="KW-1185">Reference proteome</keyword>
<dbReference type="Gene3D" id="3.40.50.12780">
    <property type="entry name" value="N-terminal domain of ligase-like"/>
    <property type="match status" value="1"/>
</dbReference>
<dbReference type="InterPro" id="IPR053158">
    <property type="entry name" value="CapK_Type1_Caps_Biosynth"/>
</dbReference>
<protein>
    <submittedName>
        <fullName evidence="2">Capsule biosynthesis protein CapK</fullName>
    </submittedName>
</protein>
<comment type="caution">
    <text evidence="2">The sequence shown here is derived from an EMBL/GenBank/DDBJ whole genome shotgun (WGS) entry which is preliminary data.</text>
</comment>
<evidence type="ECO:0000256" key="1">
    <source>
        <dbReference type="SAM" id="MobiDB-lite"/>
    </source>
</evidence>
<proteinExistence type="predicted"/>
<dbReference type="EMBL" id="JAHYBX010000001">
    <property type="protein sequence ID" value="MCA1855606.1"/>
    <property type="molecule type" value="Genomic_DNA"/>
</dbReference>
<dbReference type="RefSeq" id="WP_225237943.1">
    <property type="nucleotide sequence ID" value="NZ_JAHYBX010000001.1"/>
</dbReference>
<sequence length="488" mass="52612">MDPRMKDGAGVRPAPETAAQRRARFPTLSPAGRRMLAFLRRHPHAPIYRNHSGNRLLAHEIALVRAFEEEVAATPPDWTPGRPPGWVMPFVAKAFATVPFYRALGSPPRRLDELAPVARADLAADVARFVPDHVDTRRLLAFQTTGTTGHPLLVPSHPLVAARYAAFHKRALRRAGIVPNHGAGQVGVVLLGFQRRCFTYVSVSPTMGESGLAKINLHPADWRHEDDRARYLDALAPEIIAGDPISLRAYAALPCRHAPRAILSVSMALHAGLRRLLESRFGCPVLDIYSLNEVGPVAVHDEDAGGHLLLQPRLYVEILDERGRPVAPGGRGEIAVTGGFNFCLPLLRYRTGDHAALVAGAEGPVLAGLCGRRPVRFYGRGQWWNNIDVTHALRPLPLSHFTLHQAADGSLLLGLARDAMAYAAAAQGALAPMFGEREIAVRPILAEDKVLQYSSDLAGACQDGAPQHAAPAPGACHTGASTDGHADP</sequence>
<dbReference type="PANTHER" id="PTHR36932">
    <property type="entry name" value="CAPSULAR POLYSACCHARIDE BIOSYNTHESIS PROTEIN"/>
    <property type="match status" value="1"/>
</dbReference>
<name>A0ABS7Y9J9_9BURK</name>
<dbReference type="Proteomes" id="UP001198602">
    <property type="component" value="Unassembled WGS sequence"/>
</dbReference>